<reference evidence="15 16" key="1">
    <citation type="submission" date="2018-07" db="EMBL/GenBank/DDBJ databases">
        <title>a novel species of Sphingomonas isolated from the rhizosphere soil of Araceae plant.</title>
        <authorList>
            <person name="Zhiyong W."/>
            <person name="Qinglan Z."/>
            <person name="Zhiwei F."/>
            <person name="Ding X."/>
            <person name="Gejiao W."/>
            <person name="Shixue Z."/>
        </authorList>
    </citation>
    <scope>NUCLEOTIDE SEQUENCE [LARGE SCALE GENOMIC DNA]</scope>
    <source>
        <strain evidence="15 16">WZY 27</strain>
    </source>
</reference>
<comment type="similarity">
    <text evidence="11 12">Belongs to the TonB-dependent receptor family.</text>
</comment>
<feature type="domain" description="TonB-dependent receptor-like beta-barrel" evidence="13">
    <location>
        <begin position="303"/>
        <end position="703"/>
    </location>
</feature>
<gene>
    <name evidence="15" type="ORF">DVW87_08370</name>
</gene>
<protein>
    <submittedName>
        <fullName evidence="15">TonB-dependent receptor</fullName>
    </submittedName>
</protein>
<dbReference type="PANTHER" id="PTHR32552:SF81">
    <property type="entry name" value="TONB-DEPENDENT OUTER MEMBRANE RECEPTOR"/>
    <property type="match status" value="1"/>
</dbReference>
<comment type="caution">
    <text evidence="15">The sequence shown here is derived from an EMBL/GenBank/DDBJ whole genome shotgun (WGS) entry which is preliminary data.</text>
</comment>
<feature type="domain" description="TonB-dependent receptor plug" evidence="14">
    <location>
        <begin position="43"/>
        <end position="151"/>
    </location>
</feature>
<dbReference type="Pfam" id="PF00593">
    <property type="entry name" value="TonB_dep_Rec_b-barrel"/>
    <property type="match status" value="1"/>
</dbReference>
<dbReference type="PROSITE" id="PS52016">
    <property type="entry name" value="TONB_DEPENDENT_REC_3"/>
    <property type="match status" value="1"/>
</dbReference>
<dbReference type="AlphaFoldDB" id="A0A369VUP3"/>
<dbReference type="InterPro" id="IPR000531">
    <property type="entry name" value="Beta-barrel_TonB"/>
</dbReference>
<dbReference type="Pfam" id="PF07715">
    <property type="entry name" value="Plug"/>
    <property type="match status" value="1"/>
</dbReference>
<dbReference type="SUPFAM" id="SSF56935">
    <property type="entry name" value="Porins"/>
    <property type="match status" value="1"/>
</dbReference>
<organism evidence="15 16">
    <name type="scientific">Sphingomonas aracearum</name>
    <dbReference type="NCBI Taxonomy" id="2283317"/>
    <lineage>
        <taxon>Bacteria</taxon>
        <taxon>Pseudomonadati</taxon>
        <taxon>Pseudomonadota</taxon>
        <taxon>Alphaproteobacteria</taxon>
        <taxon>Sphingomonadales</taxon>
        <taxon>Sphingomonadaceae</taxon>
        <taxon>Sphingomonas</taxon>
    </lineage>
</organism>
<evidence type="ECO:0000256" key="2">
    <source>
        <dbReference type="ARBA" id="ARBA00022448"/>
    </source>
</evidence>
<keyword evidence="9 11" id="KW-0472">Membrane</keyword>
<keyword evidence="15" id="KW-0675">Receptor</keyword>
<keyword evidence="2 11" id="KW-0813">Transport</keyword>
<keyword evidence="6" id="KW-0408">Iron</keyword>
<evidence type="ECO:0000256" key="3">
    <source>
        <dbReference type="ARBA" id="ARBA00022452"/>
    </source>
</evidence>
<evidence type="ECO:0000256" key="1">
    <source>
        <dbReference type="ARBA" id="ARBA00004571"/>
    </source>
</evidence>
<evidence type="ECO:0000256" key="9">
    <source>
        <dbReference type="ARBA" id="ARBA00023136"/>
    </source>
</evidence>
<dbReference type="OrthoDB" id="7455607at2"/>
<comment type="subcellular location">
    <subcellularLocation>
        <location evidence="1 11">Cell outer membrane</location>
        <topology evidence="1 11">Multi-pass membrane protein</topology>
    </subcellularLocation>
</comment>
<dbReference type="Gene3D" id="2.40.170.20">
    <property type="entry name" value="TonB-dependent receptor, beta-barrel domain"/>
    <property type="match status" value="1"/>
</dbReference>
<keyword evidence="5 11" id="KW-0812">Transmembrane</keyword>
<evidence type="ECO:0000313" key="15">
    <source>
        <dbReference type="EMBL" id="RDE05277.1"/>
    </source>
</evidence>
<evidence type="ECO:0000259" key="14">
    <source>
        <dbReference type="Pfam" id="PF07715"/>
    </source>
</evidence>
<evidence type="ECO:0000256" key="4">
    <source>
        <dbReference type="ARBA" id="ARBA00022496"/>
    </source>
</evidence>
<evidence type="ECO:0000256" key="10">
    <source>
        <dbReference type="ARBA" id="ARBA00023237"/>
    </source>
</evidence>
<keyword evidence="3 11" id="KW-1134">Transmembrane beta strand</keyword>
<keyword evidence="10 11" id="KW-0998">Cell outer membrane</keyword>
<sequence length="738" mass="80196">MIATQVLLSTLLAGAQAQEVPAAAGPGAVGEVVVTAQRREQSAQDVGVALSVLSGEELARRGVTNVNDLQFQTPSLEVVPAFGGGQPQFRLRGVGFEDYATNNTPTVGIYVDEVAYPVPAMTRGALFDIERVEVLRGPQGTLYGRNTTGGAVNFISRRPTDRFSAGADLEYGSFGLFKGEAFVSGPISDTLKVRVSGIAEQGGAFQRNRVTGERLGDADRLYGRALLEWTPAAGVDLLFNVHGGRDRSEQTGLYLFRPFQTRGYGIGTPGPVIPADPEDGKQTGWGLQGLSALVGTAPGARPSRDNDSWGASLTASLDVSPAVQLTSITSYEKLKRRELADWDASASRESDVFWGSDAEVWSQEVRLASSGQQRLGWVAGAYYSWQGLDERFLSDRTDSQAAVVDISYRQRADSISGFGQASYALTPVLTLIAGARYEHERRQLRDFVTLRNGVPNFTDGNRDTGLDEASGKLGLEVRPARGLMLYASASRGVKSGGFTVYNSRVPDQIDPFRPEILYAYEVGFKSDPARAVRLNGSVFFYDYRDQQVLSVVINPQSGSIGRIVNAPRSEIYGGELELQLAPTARLHVSHAISYKYGRYNEFDDVDAASVVRGPDGLYTGRTIDKAGLPVPIAHWGYQGAVSYALPLGARYSLETQADWSWRDELPSFLGPVYDLPDRWIANATLTLRPDEGRWWIGAYARNLFGEKYDLTRNFFLPNASIASPGRPASFGVRLGFGL</sequence>
<keyword evidence="7" id="KW-0406">Ion transport</keyword>
<name>A0A369VUP3_9SPHN</name>
<dbReference type="InterPro" id="IPR012910">
    <property type="entry name" value="Plug_dom"/>
</dbReference>
<dbReference type="InterPro" id="IPR036942">
    <property type="entry name" value="Beta-barrel_TonB_sf"/>
</dbReference>
<dbReference type="InterPro" id="IPR039426">
    <property type="entry name" value="TonB-dep_rcpt-like"/>
</dbReference>
<dbReference type="GO" id="GO:0006826">
    <property type="term" value="P:iron ion transport"/>
    <property type="evidence" value="ECO:0007669"/>
    <property type="project" value="UniProtKB-KW"/>
</dbReference>
<evidence type="ECO:0000256" key="11">
    <source>
        <dbReference type="PROSITE-ProRule" id="PRU01360"/>
    </source>
</evidence>
<keyword evidence="16" id="KW-1185">Reference proteome</keyword>
<dbReference type="Proteomes" id="UP000253918">
    <property type="component" value="Unassembled WGS sequence"/>
</dbReference>
<evidence type="ECO:0000256" key="5">
    <source>
        <dbReference type="ARBA" id="ARBA00022692"/>
    </source>
</evidence>
<dbReference type="RefSeq" id="WP_114687348.1">
    <property type="nucleotide sequence ID" value="NZ_QQNB01000002.1"/>
</dbReference>
<keyword evidence="8 12" id="KW-0798">TonB box</keyword>
<evidence type="ECO:0000313" key="16">
    <source>
        <dbReference type="Proteomes" id="UP000253918"/>
    </source>
</evidence>
<dbReference type="EMBL" id="QQNB01000002">
    <property type="protein sequence ID" value="RDE05277.1"/>
    <property type="molecule type" value="Genomic_DNA"/>
</dbReference>
<dbReference type="GO" id="GO:0009279">
    <property type="term" value="C:cell outer membrane"/>
    <property type="evidence" value="ECO:0007669"/>
    <property type="project" value="UniProtKB-SubCell"/>
</dbReference>
<evidence type="ECO:0000256" key="6">
    <source>
        <dbReference type="ARBA" id="ARBA00023004"/>
    </source>
</evidence>
<evidence type="ECO:0000256" key="7">
    <source>
        <dbReference type="ARBA" id="ARBA00023065"/>
    </source>
</evidence>
<proteinExistence type="inferred from homology"/>
<evidence type="ECO:0000259" key="13">
    <source>
        <dbReference type="Pfam" id="PF00593"/>
    </source>
</evidence>
<keyword evidence="4" id="KW-0410">Iron transport</keyword>
<accession>A0A369VUP3</accession>
<evidence type="ECO:0000256" key="8">
    <source>
        <dbReference type="ARBA" id="ARBA00023077"/>
    </source>
</evidence>
<evidence type="ECO:0000256" key="12">
    <source>
        <dbReference type="RuleBase" id="RU003357"/>
    </source>
</evidence>
<dbReference type="PANTHER" id="PTHR32552">
    <property type="entry name" value="FERRICHROME IRON RECEPTOR-RELATED"/>
    <property type="match status" value="1"/>
</dbReference>